<keyword evidence="4" id="KW-1185">Reference proteome</keyword>
<feature type="compositionally biased region" description="Basic and acidic residues" evidence="1">
    <location>
        <begin position="247"/>
        <end position="257"/>
    </location>
</feature>
<evidence type="ECO:0000313" key="4">
    <source>
        <dbReference type="Proteomes" id="UP000077266"/>
    </source>
</evidence>
<proteinExistence type="predicted"/>
<evidence type="ECO:0000259" key="2">
    <source>
        <dbReference type="Pfam" id="PF25550"/>
    </source>
</evidence>
<gene>
    <name evidence="3" type="ORF">EXIGLDRAFT_847807</name>
</gene>
<organism evidence="3 4">
    <name type="scientific">Exidia glandulosa HHB12029</name>
    <dbReference type="NCBI Taxonomy" id="1314781"/>
    <lineage>
        <taxon>Eukaryota</taxon>
        <taxon>Fungi</taxon>
        <taxon>Dikarya</taxon>
        <taxon>Basidiomycota</taxon>
        <taxon>Agaricomycotina</taxon>
        <taxon>Agaricomycetes</taxon>
        <taxon>Auriculariales</taxon>
        <taxon>Exidiaceae</taxon>
        <taxon>Exidia</taxon>
    </lineage>
</organism>
<accession>A0A166MJJ4</accession>
<dbReference type="OrthoDB" id="2581928at2759"/>
<dbReference type="InParanoid" id="A0A166MJJ4"/>
<sequence length="307" mass="33310">MRSSRIPIGASARMSNKLADGEPAIAHITQQDIPVPSPNLFPYILPPFPYHSFCSCQMGINTPPDAYDAILQHLYRKTLGSMAALRRSSGQTQMGVCLRVAHGSFRVYPNTEYLEPFENAVRQLNPEVAVKVHNATVNAALARIGKDQKVLFIDKENRIQILPTIAAVAFADKGQGAAFIYDERMLVVWADEVEGIAEQVKDFQTRLLALVWKHRAIASDAAPVAAGMPGAPPAATALTTSARKASTDSKWAHKDPQYDFASSFPADFTRDGPAPPPLEPTQDRPAQHIPEPQTHALPPVAGFGTGV</sequence>
<dbReference type="Pfam" id="PF25550">
    <property type="entry name" value="DUF7928"/>
    <property type="match status" value="1"/>
</dbReference>
<protein>
    <recommendedName>
        <fullName evidence="2">DUF7928 domain-containing protein</fullName>
    </recommendedName>
</protein>
<evidence type="ECO:0000313" key="3">
    <source>
        <dbReference type="EMBL" id="KZV78101.1"/>
    </source>
</evidence>
<evidence type="ECO:0000256" key="1">
    <source>
        <dbReference type="SAM" id="MobiDB-lite"/>
    </source>
</evidence>
<dbReference type="EMBL" id="KV427127">
    <property type="protein sequence ID" value="KZV78101.1"/>
    <property type="molecule type" value="Genomic_DNA"/>
</dbReference>
<feature type="non-terminal residue" evidence="3">
    <location>
        <position position="307"/>
    </location>
</feature>
<dbReference type="STRING" id="1314781.A0A166MJJ4"/>
<dbReference type="AlphaFoldDB" id="A0A166MJJ4"/>
<dbReference type="PANTHER" id="PTHR35408:SF3">
    <property type="entry name" value="GLYCOSYLTRANSFERASE 2-LIKE DOMAIN-CONTAINING PROTEIN"/>
    <property type="match status" value="1"/>
</dbReference>
<dbReference type="PANTHER" id="PTHR35408">
    <property type="entry name" value="CHROMOSOME 15, WHOLE GENOME SHOTGUN SEQUENCE"/>
    <property type="match status" value="1"/>
</dbReference>
<name>A0A166MJJ4_EXIGL</name>
<reference evidence="3 4" key="1">
    <citation type="journal article" date="2016" name="Mol. Biol. Evol.">
        <title>Comparative Genomics of Early-Diverging Mushroom-Forming Fungi Provides Insights into the Origins of Lignocellulose Decay Capabilities.</title>
        <authorList>
            <person name="Nagy L.G."/>
            <person name="Riley R."/>
            <person name="Tritt A."/>
            <person name="Adam C."/>
            <person name="Daum C."/>
            <person name="Floudas D."/>
            <person name="Sun H."/>
            <person name="Yadav J.S."/>
            <person name="Pangilinan J."/>
            <person name="Larsson K.H."/>
            <person name="Matsuura K."/>
            <person name="Barry K."/>
            <person name="Labutti K."/>
            <person name="Kuo R."/>
            <person name="Ohm R.A."/>
            <person name="Bhattacharya S.S."/>
            <person name="Shirouzu T."/>
            <person name="Yoshinaga Y."/>
            <person name="Martin F.M."/>
            <person name="Grigoriev I.V."/>
            <person name="Hibbett D.S."/>
        </authorList>
    </citation>
    <scope>NUCLEOTIDE SEQUENCE [LARGE SCALE GENOMIC DNA]</scope>
    <source>
        <strain evidence="3 4">HHB12029</strain>
    </source>
</reference>
<feature type="domain" description="DUF7928" evidence="2">
    <location>
        <begin position="66"/>
        <end position="219"/>
    </location>
</feature>
<dbReference type="Proteomes" id="UP000077266">
    <property type="component" value="Unassembled WGS sequence"/>
</dbReference>
<dbReference type="InterPro" id="IPR057688">
    <property type="entry name" value="DUF7928"/>
</dbReference>
<feature type="region of interest" description="Disordered" evidence="1">
    <location>
        <begin position="247"/>
        <end position="307"/>
    </location>
</feature>